<proteinExistence type="predicted"/>
<dbReference type="RefSeq" id="WP_305499482.1">
    <property type="nucleotide sequence ID" value="NZ_CP131913.1"/>
</dbReference>
<gene>
    <name evidence="1" type="ORF">B6N23_12790</name>
</gene>
<evidence type="ECO:0000313" key="2">
    <source>
        <dbReference type="Proteomes" id="UP001235344"/>
    </source>
</evidence>
<evidence type="ECO:0000313" key="1">
    <source>
        <dbReference type="EMBL" id="WLI72632.1"/>
    </source>
</evidence>
<dbReference type="EMBL" id="CP131913">
    <property type="protein sequence ID" value="WLI72632.1"/>
    <property type="molecule type" value="Genomic_DNA"/>
</dbReference>
<protein>
    <submittedName>
        <fullName evidence="1">Uncharacterized protein</fullName>
    </submittedName>
</protein>
<organism evidence="1 2">
    <name type="scientific">Halomonas alkalicola</name>
    <dbReference type="NCBI Taxonomy" id="1930622"/>
    <lineage>
        <taxon>Bacteria</taxon>
        <taxon>Pseudomonadati</taxon>
        <taxon>Pseudomonadota</taxon>
        <taxon>Gammaproteobacteria</taxon>
        <taxon>Oceanospirillales</taxon>
        <taxon>Halomonadaceae</taxon>
        <taxon>Halomonas</taxon>
    </lineage>
</organism>
<keyword evidence="2" id="KW-1185">Reference proteome</keyword>
<accession>A0ABY9H2D1</accession>
<dbReference type="Proteomes" id="UP001235344">
    <property type="component" value="Chromosome"/>
</dbReference>
<sequence>MDAIPCPPSLSSELIDQPLADPEVPDACLVFDTALARRLAQAKALLDRLERDSDSRDLSALGAARIEFAQASRAVADDVLSRGLG</sequence>
<name>A0ABY9H2D1_9GAMM</name>
<reference evidence="1 2" key="1">
    <citation type="submission" date="2023-08" db="EMBL/GenBank/DDBJ databases">
        <title>Transcriptome Analysis of Halomonas alkalicola CICC 11012s to Identify the Genes Involved in Alkaline Tolerances.</title>
        <authorList>
            <person name="Zhai L."/>
        </authorList>
    </citation>
    <scope>NUCLEOTIDE SEQUENCE [LARGE SCALE GENOMIC DNA]</scope>
    <source>
        <strain evidence="1 2">CICC 11012s</strain>
    </source>
</reference>